<evidence type="ECO:0000256" key="1">
    <source>
        <dbReference type="ARBA" id="ARBA00000085"/>
    </source>
</evidence>
<proteinExistence type="predicted"/>
<dbReference type="Pfam" id="PF12860">
    <property type="entry name" value="PAS_7"/>
    <property type="match status" value="1"/>
</dbReference>
<keyword evidence="4" id="KW-0808">Transferase</keyword>
<reference evidence="17" key="1">
    <citation type="journal article" date="2011" name="J. Bacteriol.">
        <title>Genome sequences of eight morphologically diverse alphaproteobacteria.</title>
        <authorList>
            <consortium name="US DOE Joint Genome Institute"/>
            <person name="Brown P.J."/>
            <person name="Kysela D.T."/>
            <person name="Buechlein A."/>
            <person name="Hemmerich C."/>
            <person name="Brun Y.V."/>
        </authorList>
    </citation>
    <scope>NUCLEOTIDE SEQUENCE [LARGE SCALE GENOMIC DNA]</scope>
    <source>
        <strain evidence="17">ATCC 17100 / ATH 3.1.1 / DSM 162 / LMG 4299</strain>
    </source>
</reference>
<dbReference type="Gene3D" id="1.10.287.130">
    <property type="match status" value="1"/>
</dbReference>
<dbReference type="Gene3D" id="3.30.450.20">
    <property type="entry name" value="PAS domain"/>
    <property type="match status" value="2"/>
</dbReference>
<dbReference type="Pfam" id="PF02518">
    <property type="entry name" value="HATPase_c"/>
    <property type="match status" value="1"/>
</dbReference>
<dbReference type="InterPro" id="IPR035965">
    <property type="entry name" value="PAS-like_dom_sf"/>
</dbReference>
<dbReference type="HOGENOM" id="CLU_000445_114_15_5"/>
<dbReference type="InterPro" id="IPR013656">
    <property type="entry name" value="PAS_4"/>
</dbReference>
<dbReference type="FunFam" id="3.30.565.10:FF:000010">
    <property type="entry name" value="Sensor histidine kinase RcsC"/>
    <property type="match status" value="1"/>
</dbReference>
<evidence type="ECO:0000256" key="2">
    <source>
        <dbReference type="ARBA" id="ARBA00012438"/>
    </source>
</evidence>
<dbReference type="PROSITE" id="PS50113">
    <property type="entry name" value="PAC"/>
    <property type="match status" value="1"/>
</dbReference>
<dbReference type="CDD" id="cd00130">
    <property type="entry name" value="PAS"/>
    <property type="match status" value="1"/>
</dbReference>
<dbReference type="GO" id="GO:0005524">
    <property type="term" value="F:ATP binding"/>
    <property type="evidence" value="ECO:0007669"/>
    <property type="project" value="UniProtKB-KW"/>
</dbReference>
<dbReference type="Gene3D" id="3.40.50.2300">
    <property type="match status" value="1"/>
</dbReference>
<dbReference type="SUPFAM" id="SSF55785">
    <property type="entry name" value="PYP-like sensor domain (PAS domain)"/>
    <property type="match status" value="2"/>
</dbReference>
<keyword evidence="17" id="KW-1185">Reference proteome</keyword>
<dbReference type="InterPro" id="IPR011006">
    <property type="entry name" value="CheY-like_superfamily"/>
</dbReference>
<accession>E3I5M7</accession>
<dbReference type="InterPro" id="IPR036097">
    <property type="entry name" value="HisK_dim/P_sf"/>
</dbReference>
<evidence type="ECO:0000256" key="8">
    <source>
        <dbReference type="ARBA" id="ARBA00023012"/>
    </source>
</evidence>
<dbReference type="CDD" id="cd00082">
    <property type="entry name" value="HisKA"/>
    <property type="match status" value="1"/>
</dbReference>
<dbReference type="InterPro" id="IPR005467">
    <property type="entry name" value="His_kinase_dom"/>
</dbReference>
<name>E3I5M7_RHOVT</name>
<evidence type="ECO:0000259" key="13">
    <source>
        <dbReference type="PROSITE" id="PS50110"/>
    </source>
</evidence>
<protein>
    <recommendedName>
        <fullName evidence="10">Sensory/regulatory protein RpfC</fullName>
        <ecNumber evidence="2">2.7.13.3</ecNumber>
    </recommendedName>
</protein>
<dbReference type="PROSITE" id="PS50109">
    <property type="entry name" value="HIS_KIN"/>
    <property type="match status" value="1"/>
</dbReference>
<dbReference type="CDD" id="cd17546">
    <property type="entry name" value="REC_hyHK_CKI1_RcsC-like"/>
    <property type="match status" value="1"/>
</dbReference>
<dbReference type="Pfam" id="PF08448">
    <property type="entry name" value="PAS_4"/>
    <property type="match status" value="1"/>
</dbReference>
<evidence type="ECO:0000313" key="16">
    <source>
        <dbReference type="EMBL" id="ADP72838.1"/>
    </source>
</evidence>
<dbReference type="EC" id="2.7.13.3" evidence="2"/>
<dbReference type="InterPro" id="IPR003594">
    <property type="entry name" value="HATPase_dom"/>
</dbReference>
<dbReference type="SUPFAM" id="SSF52172">
    <property type="entry name" value="CheY-like"/>
    <property type="match status" value="1"/>
</dbReference>
<evidence type="ECO:0000256" key="3">
    <source>
        <dbReference type="ARBA" id="ARBA00022553"/>
    </source>
</evidence>
<evidence type="ECO:0000256" key="9">
    <source>
        <dbReference type="ARBA" id="ARBA00064003"/>
    </source>
</evidence>
<evidence type="ECO:0000259" key="12">
    <source>
        <dbReference type="PROSITE" id="PS50109"/>
    </source>
</evidence>
<feature type="domain" description="Response regulatory" evidence="13">
    <location>
        <begin position="532"/>
        <end position="649"/>
    </location>
</feature>
<dbReference type="PROSITE" id="PS50110">
    <property type="entry name" value="RESPONSE_REGULATORY"/>
    <property type="match status" value="1"/>
</dbReference>
<dbReference type="SMART" id="SM00387">
    <property type="entry name" value="HATPase_c"/>
    <property type="match status" value="1"/>
</dbReference>
<dbReference type="InterPro" id="IPR003661">
    <property type="entry name" value="HisK_dim/P_dom"/>
</dbReference>
<evidence type="ECO:0000256" key="4">
    <source>
        <dbReference type="ARBA" id="ARBA00022679"/>
    </source>
</evidence>
<dbReference type="SUPFAM" id="SSF47384">
    <property type="entry name" value="Homodimeric domain of signal transducing histidine kinase"/>
    <property type="match status" value="1"/>
</dbReference>
<evidence type="ECO:0000313" key="17">
    <source>
        <dbReference type="Proteomes" id="UP000001399"/>
    </source>
</evidence>
<dbReference type="InterPro" id="IPR004358">
    <property type="entry name" value="Sig_transdc_His_kin-like_C"/>
</dbReference>
<dbReference type="Gene3D" id="3.30.565.10">
    <property type="entry name" value="Histidine kinase-like ATPase, C-terminal domain"/>
    <property type="match status" value="1"/>
</dbReference>
<evidence type="ECO:0000256" key="10">
    <source>
        <dbReference type="ARBA" id="ARBA00068150"/>
    </source>
</evidence>
<evidence type="ECO:0000256" key="5">
    <source>
        <dbReference type="ARBA" id="ARBA00022741"/>
    </source>
</evidence>
<dbReference type="CDD" id="cd16922">
    <property type="entry name" value="HATPase_EvgS-ArcB-TorS-like"/>
    <property type="match status" value="1"/>
</dbReference>
<keyword evidence="7" id="KW-0067">ATP-binding</keyword>
<comment type="subunit">
    <text evidence="9">At low DSF concentrations, interacts with RpfF.</text>
</comment>
<dbReference type="AlphaFoldDB" id="E3I5M7"/>
<comment type="catalytic activity">
    <reaction evidence="1">
        <text>ATP + protein L-histidine = ADP + protein N-phospho-L-histidine.</text>
        <dbReference type="EC" id="2.7.13.3"/>
    </reaction>
</comment>
<evidence type="ECO:0000256" key="7">
    <source>
        <dbReference type="ARBA" id="ARBA00022840"/>
    </source>
</evidence>
<keyword evidence="5" id="KW-0547">Nucleotide-binding</keyword>
<gene>
    <name evidence="16" type="ordered locus">Rvan_3673</name>
</gene>
<dbReference type="eggNOG" id="COG2205">
    <property type="taxonomic scope" value="Bacteria"/>
</dbReference>
<keyword evidence="3 11" id="KW-0597">Phosphoprotein</keyword>
<dbReference type="eggNOG" id="COG0784">
    <property type="taxonomic scope" value="Bacteria"/>
</dbReference>
<dbReference type="PRINTS" id="PR00344">
    <property type="entry name" value="BCTRLSENSOR"/>
</dbReference>
<dbReference type="Pfam" id="PF00072">
    <property type="entry name" value="Response_reg"/>
    <property type="match status" value="1"/>
</dbReference>
<dbReference type="InterPro" id="IPR001789">
    <property type="entry name" value="Sig_transdc_resp-reg_receiver"/>
</dbReference>
<organism evidence="16 17">
    <name type="scientific">Rhodomicrobium vannielii (strain ATCC 17100 / DSM 162 / LMG 4299 / NCIMB 10020 / ATH 3.1.1)</name>
    <dbReference type="NCBI Taxonomy" id="648757"/>
    <lineage>
        <taxon>Bacteria</taxon>
        <taxon>Pseudomonadati</taxon>
        <taxon>Pseudomonadota</taxon>
        <taxon>Alphaproteobacteria</taxon>
        <taxon>Hyphomicrobiales</taxon>
        <taxon>Hyphomicrobiaceae</taxon>
        <taxon>Rhodomicrobium</taxon>
    </lineage>
</organism>
<dbReference type="InterPro" id="IPR000700">
    <property type="entry name" value="PAS-assoc_C"/>
</dbReference>
<feature type="domain" description="PAS" evidence="14">
    <location>
        <begin position="17"/>
        <end position="54"/>
    </location>
</feature>
<dbReference type="Pfam" id="PF00512">
    <property type="entry name" value="HisKA"/>
    <property type="match status" value="1"/>
</dbReference>
<keyword evidence="8" id="KW-0902">Two-component regulatory system</keyword>
<dbReference type="SMART" id="SM00448">
    <property type="entry name" value="REC"/>
    <property type="match status" value="1"/>
</dbReference>
<dbReference type="SMART" id="SM00388">
    <property type="entry name" value="HisKA"/>
    <property type="match status" value="1"/>
</dbReference>
<dbReference type="SUPFAM" id="SSF55874">
    <property type="entry name" value="ATPase domain of HSP90 chaperone/DNA topoisomerase II/histidine kinase"/>
    <property type="match status" value="1"/>
</dbReference>
<dbReference type="InterPro" id="IPR036890">
    <property type="entry name" value="HATPase_C_sf"/>
</dbReference>
<dbReference type="SMART" id="SM00091">
    <property type="entry name" value="PAS"/>
    <property type="match status" value="2"/>
</dbReference>
<dbReference type="eggNOG" id="COG3829">
    <property type="taxonomic scope" value="Bacteria"/>
</dbReference>
<evidence type="ECO:0000259" key="14">
    <source>
        <dbReference type="PROSITE" id="PS50112"/>
    </source>
</evidence>
<dbReference type="STRING" id="648757.Rvan_3673"/>
<dbReference type="InterPro" id="IPR000014">
    <property type="entry name" value="PAS"/>
</dbReference>
<keyword evidence="6 16" id="KW-0418">Kinase</keyword>
<feature type="domain" description="Histidine kinase" evidence="12">
    <location>
        <begin position="287"/>
        <end position="502"/>
    </location>
</feature>
<sequence>MILHTLAREDLCAPPDDSMQDAVVVTDETGKFLWANAGFARLTGVPAHEIAARTPSSLLQSPGMNRNAVAAALLHALEAKEPVKTQVLGERRGIPVWFDLEVMPLLDADAHIRGFVAIQRDITFCVGRDCDVTKAVLGSSKAEGRLRAAVEAISDGFAIYDENDRLLIANEAFTKLHEGIEDALGPGASFEDLLRSTLARGLIDIGCEDPDRWLDRQLTASKHAFSEIHMRFANGCWMSRRHKRMENNETVRIWTDISSLKRQQAELEDARARAEAADRAKSHFLTNMSHEMRTPMNGIIGFNELLLQGNLSDTQRDYATLIQSSSKSLMSLIDEILDLGKIERGTLEIQSAPFKLNQLISAARSLQALADEKALQLKVSSTLPSQTIAIGDVERIRQILVNLLGNAIKFTETGEVTLSISAENNGLAFSVNDTGPGIAPDRLRKIFNRFYQADDLCSGKVKGSGLGLAIAKELTELMGGTITVESERGEGSTFLVWLPLWLDNDQVQLPAAQSSGSGSVEETAQLTPCVYDVLVAEDHPINLKLALALLQAAGCETHSAENGQQVLVKLEKRDYDLIIMDSQMPIMNGVEAIRIIRHRADWKRDIPILSLTADAMKGAEEYHASAGADGYMAKPLKSDCFISTVKRLAEQGRDLRLRNQEAA</sequence>
<evidence type="ECO:0000256" key="11">
    <source>
        <dbReference type="PROSITE-ProRule" id="PRU00169"/>
    </source>
</evidence>
<dbReference type="PANTHER" id="PTHR45339">
    <property type="entry name" value="HYBRID SIGNAL TRANSDUCTION HISTIDINE KINASE J"/>
    <property type="match status" value="1"/>
</dbReference>
<dbReference type="EMBL" id="CP002292">
    <property type="protein sequence ID" value="ADP72838.1"/>
    <property type="molecule type" value="Genomic_DNA"/>
</dbReference>
<feature type="modified residue" description="4-aspartylphosphate" evidence="11">
    <location>
        <position position="581"/>
    </location>
</feature>
<dbReference type="FunFam" id="1.10.287.130:FF:000002">
    <property type="entry name" value="Two-component osmosensing histidine kinase"/>
    <property type="match status" value="1"/>
</dbReference>
<dbReference type="PROSITE" id="PS50112">
    <property type="entry name" value="PAS"/>
    <property type="match status" value="1"/>
</dbReference>
<dbReference type="GO" id="GO:0000155">
    <property type="term" value="F:phosphorelay sensor kinase activity"/>
    <property type="evidence" value="ECO:0007669"/>
    <property type="project" value="InterPro"/>
</dbReference>
<dbReference type="NCBIfam" id="TIGR00229">
    <property type="entry name" value="sensory_box"/>
    <property type="match status" value="1"/>
</dbReference>
<dbReference type="Proteomes" id="UP000001399">
    <property type="component" value="Chromosome"/>
</dbReference>
<feature type="domain" description="PAC" evidence="15">
    <location>
        <begin position="81"/>
        <end position="134"/>
    </location>
</feature>
<evidence type="ECO:0000256" key="6">
    <source>
        <dbReference type="ARBA" id="ARBA00022777"/>
    </source>
</evidence>
<dbReference type="KEGG" id="rva:Rvan_3673"/>
<dbReference type="PANTHER" id="PTHR45339:SF1">
    <property type="entry name" value="HYBRID SIGNAL TRANSDUCTION HISTIDINE KINASE J"/>
    <property type="match status" value="1"/>
</dbReference>
<evidence type="ECO:0000259" key="15">
    <source>
        <dbReference type="PROSITE" id="PS50113"/>
    </source>
</evidence>